<dbReference type="PANTHER" id="PTHR46751">
    <property type="entry name" value="EPPIN"/>
    <property type="match status" value="1"/>
</dbReference>
<proteinExistence type="predicted"/>
<dbReference type="SMART" id="SM00131">
    <property type="entry name" value="KU"/>
    <property type="match status" value="1"/>
</dbReference>
<dbReference type="InterPro" id="IPR036645">
    <property type="entry name" value="Elafin-like_sf"/>
</dbReference>
<keyword evidence="6" id="KW-1185">Reference proteome</keyword>
<dbReference type="InterPro" id="IPR036880">
    <property type="entry name" value="Kunitz_BPTI_sf"/>
</dbReference>
<organism evidence="5 6">
    <name type="scientific">Magallana gigas</name>
    <name type="common">Pacific oyster</name>
    <name type="synonym">Crassostrea gigas</name>
    <dbReference type="NCBI Taxonomy" id="29159"/>
    <lineage>
        <taxon>Eukaryota</taxon>
        <taxon>Metazoa</taxon>
        <taxon>Spiralia</taxon>
        <taxon>Lophotrochozoa</taxon>
        <taxon>Mollusca</taxon>
        <taxon>Bivalvia</taxon>
        <taxon>Autobranchia</taxon>
        <taxon>Pteriomorphia</taxon>
        <taxon>Ostreida</taxon>
        <taxon>Ostreoidea</taxon>
        <taxon>Ostreidae</taxon>
        <taxon>Magallana</taxon>
    </lineage>
</organism>
<accession>A0A8W8NTP1</accession>
<dbReference type="InterPro" id="IPR020901">
    <property type="entry name" value="Prtase_inh_Kunz-CS"/>
</dbReference>
<evidence type="ECO:0000259" key="4">
    <source>
        <dbReference type="PROSITE" id="PS51390"/>
    </source>
</evidence>
<dbReference type="OrthoDB" id="4473401at2759"/>
<dbReference type="Pfam" id="PF00014">
    <property type="entry name" value="Kunitz_BPTI"/>
    <property type="match status" value="1"/>
</dbReference>
<dbReference type="InterPro" id="IPR051388">
    <property type="entry name" value="Serpin_venom_toxin"/>
</dbReference>
<dbReference type="PROSITE" id="PS00280">
    <property type="entry name" value="BPTI_KUNITZ_1"/>
    <property type="match status" value="1"/>
</dbReference>
<dbReference type="PRINTS" id="PR00003">
    <property type="entry name" value="4DISULPHCORE"/>
</dbReference>
<dbReference type="PROSITE" id="PS50279">
    <property type="entry name" value="BPTI_KUNITZ_2"/>
    <property type="match status" value="1"/>
</dbReference>
<dbReference type="SUPFAM" id="SSF57362">
    <property type="entry name" value="BPTI-like"/>
    <property type="match status" value="1"/>
</dbReference>
<feature type="signal peptide" evidence="2">
    <location>
        <begin position="1"/>
        <end position="16"/>
    </location>
</feature>
<evidence type="ECO:0000256" key="1">
    <source>
        <dbReference type="ARBA" id="ARBA00023157"/>
    </source>
</evidence>
<protein>
    <recommendedName>
        <fullName evidence="7">BPTI/Kunitz inhibitor domain-containing protein</fullName>
    </recommendedName>
</protein>
<evidence type="ECO:0000313" key="6">
    <source>
        <dbReference type="Proteomes" id="UP000005408"/>
    </source>
</evidence>
<dbReference type="SMART" id="SM00217">
    <property type="entry name" value="WAP"/>
    <property type="match status" value="1"/>
</dbReference>
<dbReference type="SUPFAM" id="SSF57256">
    <property type="entry name" value="Elafin-like"/>
    <property type="match status" value="1"/>
</dbReference>
<evidence type="ECO:0000313" key="5">
    <source>
        <dbReference type="EnsemblMetazoa" id="G7438.2:cds"/>
    </source>
</evidence>
<evidence type="ECO:0008006" key="7">
    <source>
        <dbReference type="Google" id="ProtNLM"/>
    </source>
</evidence>
<keyword evidence="2" id="KW-0732">Signal</keyword>
<dbReference type="PROSITE" id="PS51390">
    <property type="entry name" value="WAP"/>
    <property type="match status" value="1"/>
</dbReference>
<dbReference type="InterPro" id="IPR008197">
    <property type="entry name" value="WAP_dom"/>
</dbReference>
<dbReference type="Gene3D" id="4.10.75.10">
    <property type="entry name" value="Elafin-like"/>
    <property type="match status" value="1"/>
</dbReference>
<sequence length="154" mass="17349">MDHSFIFVCLFASTCAQSDSGEKPGTCPSASLGTNCFCSPGYDGCNGDYSCPGIQKCCDQGCTCGEMCVYPVEADIYTYRPGHSDFICFLPKEGERSPNCSGYFPRWWYNWRTKQCERFIYGGCRGNENNFETIQECERQCKPSDIPDDNEDQE</sequence>
<dbReference type="Pfam" id="PF00095">
    <property type="entry name" value="WAP"/>
    <property type="match status" value="1"/>
</dbReference>
<keyword evidence="1" id="KW-1015">Disulfide bond</keyword>
<dbReference type="AlphaFoldDB" id="A0A8W8NTP1"/>
<evidence type="ECO:0000256" key="2">
    <source>
        <dbReference type="SAM" id="SignalP"/>
    </source>
</evidence>
<name>A0A8W8NTP1_MAGGI</name>
<dbReference type="InterPro" id="IPR002223">
    <property type="entry name" value="Kunitz_BPTI"/>
</dbReference>
<feature type="domain" description="WAP" evidence="4">
    <location>
        <begin position="20"/>
        <end position="72"/>
    </location>
</feature>
<dbReference type="EnsemblMetazoa" id="G7438.2">
    <property type="protein sequence ID" value="G7438.2:cds"/>
    <property type="gene ID" value="G7438"/>
</dbReference>
<dbReference type="PANTHER" id="PTHR46751:SF1">
    <property type="entry name" value="WAP FOUR-DISULFIDE CORE DOMAIN PROTEIN 6A"/>
    <property type="match status" value="1"/>
</dbReference>
<reference evidence="5" key="1">
    <citation type="submission" date="2022-08" db="UniProtKB">
        <authorList>
            <consortium name="EnsemblMetazoa"/>
        </authorList>
    </citation>
    <scope>IDENTIFICATION</scope>
    <source>
        <strain evidence="5">05x7-T-G4-1.051#20</strain>
    </source>
</reference>
<dbReference type="GO" id="GO:0004867">
    <property type="term" value="F:serine-type endopeptidase inhibitor activity"/>
    <property type="evidence" value="ECO:0007669"/>
    <property type="project" value="InterPro"/>
</dbReference>
<dbReference type="PRINTS" id="PR00759">
    <property type="entry name" value="BASICPTASE"/>
</dbReference>
<dbReference type="Gene3D" id="4.10.410.10">
    <property type="entry name" value="Pancreatic trypsin inhibitor Kunitz domain"/>
    <property type="match status" value="1"/>
</dbReference>
<dbReference type="Proteomes" id="UP000005408">
    <property type="component" value="Unassembled WGS sequence"/>
</dbReference>
<dbReference type="CDD" id="cd00109">
    <property type="entry name" value="Kunitz-type"/>
    <property type="match status" value="1"/>
</dbReference>
<feature type="chain" id="PRO_5036479907" description="BPTI/Kunitz inhibitor domain-containing protein" evidence="2">
    <location>
        <begin position="17"/>
        <end position="154"/>
    </location>
</feature>
<feature type="domain" description="BPTI/Kunitz inhibitor" evidence="3">
    <location>
        <begin position="88"/>
        <end position="141"/>
    </location>
</feature>
<evidence type="ECO:0000259" key="3">
    <source>
        <dbReference type="PROSITE" id="PS50279"/>
    </source>
</evidence>
<dbReference type="GO" id="GO:0005576">
    <property type="term" value="C:extracellular region"/>
    <property type="evidence" value="ECO:0007669"/>
    <property type="project" value="InterPro"/>
</dbReference>